<reference evidence="1 2" key="1">
    <citation type="submission" date="2011-09" db="EMBL/GenBank/DDBJ databases">
        <title>The draft genome of Treponema saccharophilum DSM 2985.</title>
        <authorList>
            <consortium name="US DOE Joint Genome Institute (JGI-PGF)"/>
            <person name="Lucas S."/>
            <person name="Copeland A."/>
            <person name="Lapidus A."/>
            <person name="Glavina del Rio T."/>
            <person name="Dalin E."/>
            <person name="Tice H."/>
            <person name="Bruce D."/>
            <person name="Goodwin L."/>
            <person name="Pitluck S."/>
            <person name="Peters L."/>
            <person name="Kyrpides N."/>
            <person name="Mavromatis K."/>
            <person name="Ivanova N."/>
            <person name="Markowitz V."/>
            <person name="Cheng J.-F."/>
            <person name="Hugenholtz P."/>
            <person name="Woyke T."/>
            <person name="Wu D."/>
            <person name="Gronow S."/>
            <person name="Wellnitz S."/>
            <person name="Brambilla E."/>
            <person name="Klenk H.-P."/>
            <person name="Eisen J.A."/>
        </authorList>
    </citation>
    <scope>NUCLEOTIDE SEQUENCE [LARGE SCALE GENOMIC DNA]</scope>
    <source>
        <strain evidence="1 2">DSM 2985</strain>
    </source>
</reference>
<keyword evidence="2" id="KW-1185">Reference proteome</keyword>
<organism evidence="1 2">
    <name type="scientific">Treponema saccharophilum DSM 2985</name>
    <dbReference type="NCBI Taxonomy" id="907348"/>
    <lineage>
        <taxon>Bacteria</taxon>
        <taxon>Pseudomonadati</taxon>
        <taxon>Spirochaetota</taxon>
        <taxon>Spirochaetia</taxon>
        <taxon>Spirochaetales</taxon>
        <taxon>Treponemataceae</taxon>
        <taxon>Treponema</taxon>
    </lineage>
</organism>
<protein>
    <submittedName>
        <fullName evidence="1">Uncharacterized protein</fullName>
    </submittedName>
</protein>
<comment type="caution">
    <text evidence="1">The sequence shown here is derived from an EMBL/GenBank/DDBJ whole genome shotgun (WGS) entry which is preliminary data.</text>
</comment>
<dbReference type="EMBL" id="AGRW01000001">
    <property type="protein sequence ID" value="EIC03200.1"/>
    <property type="molecule type" value="Genomic_DNA"/>
</dbReference>
<dbReference type="AlphaFoldDB" id="H7EGU0"/>
<feature type="non-terminal residue" evidence="1">
    <location>
        <position position="48"/>
    </location>
</feature>
<dbReference type="Proteomes" id="UP000003571">
    <property type="component" value="Unassembled WGS sequence"/>
</dbReference>
<gene>
    <name evidence="1" type="ORF">TresaDRAFT_2836</name>
</gene>
<name>H7EGU0_9SPIR</name>
<proteinExistence type="predicted"/>
<evidence type="ECO:0000313" key="1">
    <source>
        <dbReference type="EMBL" id="EIC03200.1"/>
    </source>
</evidence>
<accession>H7EGU0</accession>
<evidence type="ECO:0000313" key="2">
    <source>
        <dbReference type="Proteomes" id="UP000003571"/>
    </source>
</evidence>
<sequence length="48" mass="5566">MFRRSEFAILLLMRNETGAREIRLTPKSPRKTRPSQSRYCIVNGLSSP</sequence>